<dbReference type="InterPro" id="IPR022764">
    <property type="entry name" value="Peptidase_S54_rhomboid_dom"/>
</dbReference>
<evidence type="ECO:0000256" key="3">
    <source>
        <dbReference type="ARBA" id="ARBA00022692"/>
    </source>
</evidence>
<dbReference type="EMBL" id="CP028811">
    <property type="protein sequence ID" value="AWA31436.1"/>
    <property type="molecule type" value="Genomic_DNA"/>
</dbReference>
<comment type="subcellular location">
    <subcellularLocation>
        <location evidence="1">Membrane</location>
        <topology evidence="1">Multi-pass membrane protein</topology>
    </subcellularLocation>
</comment>
<keyword evidence="6 7" id="KW-0472">Membrane</keyword>
<keyword evidence="5 7" id="KW-1133">Transmembrane helix</keyword>
<feature type="domain" description="Peptidase S54 rhomboid" evidence="8">
    <location>
        <begin position="50"/>
        <end position="246"/>
    </location>
</feature>
<dbReference type="SUPFAM" id="SSF144091">
    <property type="entry name" value="Rhomboid-like"/>
    <property type="match status" value="1"/>
</dbReference>
<proteinExistence type="inferred from homology"/>
<dbReference type="InterPro" id="IPR050925">
    <property type="entry name" value="Rhomboid_protease_S54"/>
</dbReference>
<evidence type="ECO:0000256" key="5">
    <source>
        <dbReference type="ARBA" id="ARBA00022989"/>
    </source>
</evidence>
<dbReference type="PANTHER" id="PTHR43731:SF14">
    <property type="entry name" value="PRESENILIN-ASSOCIATED RHOMBOID-LIKE PROTEIN, MITOCHONDRIAL"/>
    <property type="match status" value="1"/>
</dbReference>
<evidence type="ECO:0000256" key="2">
    <source>
        <dbReference type="ARBA" id="ARBA00009045"/>
    </source>
</evidence>
<dbReference type="Pfam" id="PF01694">
    <property type="entry name" value="Rhomboid"/>
    <property type="match status" value="1"/>
</dbReference>
<dbReference type="GO" id="GO:0006508">
    <property type="term" value="P:proteolysis"/>
    <property type="evidence" value="ECO:0007669"/>
    <property type="project" value="UniProtKB-KW"/>
</dbReference>
<keyword evidence="3 7" id="KW-0812">Transmembrane</keyword>
<dbReference type="GO" id="GO:0016020">
    <property type="term" value="C:membrane"/>
    <property type="evidence" value="ECO:0007669"/>
    <property type="project" value="UniProtKB-SubCell"/>
</dbReference>
<evidence type="ECO:0000256" key="1">
    <source>
        <dbReference type="ARBA" id="ARBA00004141"/>
    </source>
</evidence>
<dbReference type="OrthoDB" id="9807874at2"/>
<evidence type="ECO:0000256" key="6">
    <source>
        <dbReference type="ARBA" id="ARBA00023136"/>
    </source>
</evidence>
<feature type="transmembrane region" description="Helical" evidence="7">
    <location>
        <begin position="228"/>
        <end position="248"/>
    </location>
</feature>
<keyword evidence="4" id="KW-0378">Hydrolase</keyword>
<evidence type="ECO:0000259" key="8">
    <source>
        <dbReference type="Pfam" id="PF01694"/>
    </source>
</evidence>
<sequence length="259" mass="28763">MNNMTPVVKQLLIINIIVFIGAQLMGGNPIEANAAYRQLSLFYFENPNFKIWQPVTSMFMHAPFPNIMHIAFNMIALVSFGSMLEHFWGGTKFLIFYFVCGLGAFLMHTGVNYYFYHEGVTYMTSLGLGDRIPEFLSSGTFKYPTNISIDNQVLGNMIDAYNGTAVGASGAIYGLLVAFAFMFPMAELALFFIPVPIKAKYFVPGLIAVDLFLGLKGSSLFGDNSGGGIAHFAHIGGALLGFIMMMSWRKNKFQNNRWN</sequence>
<evidence type="ECO:0000313" key="9">
    <source>
        <dbReference type="EMBL" id="AWA31436.1"/>
    </source>
</evidence>
<keyword evidence="10" id="KW-1185">Reference proteome</keyword>
<comment type="similarity">
    <text evidence="2">Belongs to the peptidase S54 family.</text>
</comment>
<evidence type="ECO:0000256" key="7">
    <source>
        <dbReference type="SAM" id="Phobius"/>
    </source>
</evidence>
<evidence type="ECO:0000313" key="10">
    <source>
        <dbReference type="Proteomes" id="UP000244193"/>
    </source>
</evidence>
<protein>
    <submittedName>
        <fullName evidence="9">Rhomboid family intramembrane serine protease</fullName>
    </submittedName>
</protein>
<dbReference type="PANTHER" id="PTHR43731">
    <property type="entry name" value="RHOMBOID PROTEASE"/>
    <property type="match status" value="1"/>
</dbReference>
<feature type="transmembrane region" description="Helical" evidence="7">
    <location>
        <begin position="201"/>
        <end position="222"/>
    </location>
</feature>
<evidence type="ECO:0000256" key="4">
    <source>
        <dbReference type="ARBA" id="ARBA00022801"/>
    </source>
</evidence>
<reference evidence="9 10" key="1">
    <citation type="submission" date="2018-04" db="EMBL/GenBank/DDBJ databases">
        <title>Genome sequencing of Flavobacterium sp. HYN0048.</title>
        <authorList>
            <person name="Yi H."/>
            <person name="Baek C."/>
        </authorList>
    </citation>
    <scope>NUCLEOTIDE SEQUENCE [LARGE SCALE GENOMIC DNA]</scope>
    <source>
        <strain evidence="9 10">HYN0048</strain>
    </source>
</reference>
<dbReference type="RefSeq" id="WP_108373471.1">
    <property type="nucleotide sequence ID" value="NZ_CP028811.1"/>
</dbReference>
<dbReference type="InterPro" id="IPR035952">
    <property type="entry name" value="Rhomboid-like_sf"/>
</dbReference>
<organism evidence="9 10">
    <name type="scientific">Flavobacterium magnum</name>
    <dbReference type="NCBI Taxonomy" id="2162713"/>
    <lineage>
        <taxon>Bacteria</taxon>
        <taxon>Pseudomonadati</taxon>
        <taxon>Bacteroidota</taxon>
        <taxon>Flavobacteriia</taxon>
        <taxon>Flavobacteriales</taxon>
        <taxon>Flavobacteriaceae</taxon>
        <taxon>Flavobacterium</taxon>
    </lineage>
</organism>
<dbReference type="AlphaFoldDB" id="A0A2S0RID4"/>
<dbReference type="GO" id="GO:0004252">
    <property type="term" value="F:serine-type endopeptidase activity"/>
    <property type="evidence" value="ECO:0007669"/>
    <property type="project" value="InterPro"/>
</dbReference>
<feature type="transmembrane region" description="Helical" evidence="7">
    <location>
        <begin position="171"/>
        <end position="194"/>
    </location>
</feature>
<name>A0A2S0RID4_9FLAO</name>
<dbReference type="Gene3D" id="1.20.1540.10">
    <property type="entry name" value="Rhomboid-like"/>
    <property type="match status" value="1"/>
</dbReference>
<accession>A0A2S0RID4</accession>
<keyword evidence="9" id="KW-0645">Protease</keyword>
<feature type="transmembrane region" description="Helical" evidence="7">
    <location>
        <begin position="58"/>
        <end position="81"/>
    </location>
</feature>
<dbReference type="Proteomes" id="UP000244193">
    <property type="component" value="Chromosome"/>
</dbReference>
<dbReference type="KEGG" id="fmg:HYN48_07620"/>
<gene>
    <name evidence="9" type="ORF">HYN48_07620</name>
</gene>
<feature type="transmembrane region" description="Helical" evidence="7">
    <location>
        <begin position="93"/>
        <end position="116"/>
    </location>
</feature>